<evidence type="ECO:0000259" key="2">
    <source>
        <dbReference type="Pfam" id="PF00675"/>
    </source>
</evidence>
<dbReference type="RefSeq" id="XP_003674427.1">
    <property type="nucleotide sequence ID" value="XM_003674379.1"/>
</dbReference>
<reference evidence="4 5" key="1">
    <citation type="journal article" date="2011" name="Proc. Natl. Acad. Sci. U.S.A.">
        <title>Evolutionary erosion of yeast sex chromosomes by mating-type switching accidents.</title>
        <authorList>
            <person name="Gordon J.L."/>
            <person name="Armisen D."/>
            <person name="Proux-Wera E."/>
            <person name="Oheigeartaigh S.S."/>
            <person name="Byrne K.P."/>
            <person name="Wolfe K.H."/>
        </authorList>
    </citation>
    <scope>NUCLEOTIDE SEQUENCE [LARGE SCALE GENOMIC DNA]</scope>
    <source>
        <strain evidence="5">ATCC 76901 / BCRC 22586 / CBS 4309 / NBRC 1992 / NRRL Y-12630</strain>
    </source>
</reference>
<dbReference type="GO" id="GO:0005743">
    <property type="term" value="C:mitochondrial inner membrane"/>
    <property type="evidence" value="ECO:0007669"/>
    <property type="project" value="EnsemblFungi"/>
</dbReference>
<feature type="compositionally biased region" description="Pro residues" evidence="1">
    <location>
        <begin position="1"/>
        <end position="11"/>
    </location>
</feature>
<evidence type="ECO:0000259" key="3">
    <source>
        <dbReference type="Pfam" id="PF05193"/>
    </source>
</evidence>
<accession>G0V998</accession>
<name>G0V998_NAUCA</name>
<feature type="domain" description="Peptidase M16 C-terminal" evidence="3">
    <location>
        <begin position="258"/>
        <end position="438"/>
    </location>
</feature>
<dbReference type="InterPro" id="IPR011249">
    <property type="entry name" value="Metalloenz_LuxS/M16"/>
</dbReference>
<dbReference type="SUPFAM" id="SSF63411">
    <property type="entry name" value="LuxS/MPP-like metallohydrolase"/>
    <property type="match status" value="2"/>
</dbReference>
<dbReference type="AlphaFoldDB" id="G0V998"/>
<protein>
    <recommendedName>
        <fullName evidence="6">Peptidase M16 C-terminal domain-containing protein</fullName>
    </recommendedName>
</protein>
<dbReference type="Pfam" id="PF00675">
    <property type="entry name" value="Peptidase_M16"/>
    <property type="match status" value="1"/>
</dbReference>
<keyword evidence="5" id="KW-1185">Reference proteome</keyword>
<dbReference type="OrthoDB" id="10251424at2759"/>
<dbReference type="InParanoid" id="G0V998"/>
<evidence type="ECO:0000313" key="4">
    <source>
        <dbReference type="EMBL" id="CCC68049.1"/>
    </source>
</evidence>
<feature type="region of interest" description="Disordered" evidence="1">
    <location>
        <begin position="1"/>
        <end position="24"/>
    </location>
</feature>
<dbReference type="GO" id="GO:0008121">
    <property type="term" value="F:quinol-cytochrome-c reductase activity"/>
    <property type="evidence" value="ECO:0007669"/>
    <property type="project" value="EnsemblFungi"/>
</dbReference>
<dbReference type="Pfam" id="PF05193">
    <property type="entry name" value="Peptidase_M16_C"/>
    <property type="match status" value="1"/>
</dbReference>
<dbReference type="GO" id="GO:0006627">
    <property type="term" value="P:protein processing involved in protein targeting to mitochondrion"/>
    <property type="evidence" value="ECO:0007669"/>
    <property type="project" value="TreeGrafter"/>
</dbReference>
<evidence type="ECO:0000256" key="1">
    <source>
        <dbReference type="SAM" id="MobiDB-lite"/>
    </source>
</evidence>
<dbReference type="GO" id="GO:0046872">
    <property type="term" value="F:metal ion binding"/>
    <property type="evidence" value="ECO:0007669"/>
    <property type="project" value="InterPro"/>
</dbReference>
<dbReference type="PANTHER" id="PTHR11851">
    <property type="entry name" value="METALLOPROTEASE"/>
    <property type="match status" value="1"/>
</dbReference>
<dbReference type="GO" id="GO:0006122">
    <property type="term" value="P:mitochondrial electron transport, ubiquinol to cytochrome c"/>
    <property type="evidence" value="ECO:0007669"/>
    <property type="project" value="EnsemblFungi"/>
</dbReference>
<organism evidence="4 5">
    <name type="scientific">Naumovozyma castellii</name>
    <name type="common">Yeast</name>
    <name type="synonym">Saccharomyces castellii</name>
    <dbReference type="NCBI Taxonomy" id="27288"/>
    <lineage>
        <taxon>Eukaryota</taxon>
        <taxon>Fungi</taxon>
        <taxon>Dikarya</taxon>
        <taxon>Ascomycota</taxon>
        <taxon>Saccharomycotina</taxon>
        <taxon>Saccharomycetes</taxon>
        <taxon>Saccharomycetales</taxon>
        <taxon>Saccharomycetaceae</taxon>
        <taxon>Naumovozyma</taxon>
    </lineage>
</organism>
<dbReference type="PANTHER" id="PTHR11851:SF126">
    <property type="entry name" value="CYTOCHROME B-C1 COMPLEX SUBUNIT 1, MITOCHONDRIAL"/>
    <property type="match status" value="1"/>
</dbReference>
<dbReference type="OMA" id="DSGLWGF"/>
<dbReference type="eggNOG" id="KOG0960">
    <property type="taxonomic scope" value="Eukaryota"/>
</dbReference>
<dbReference type="Gene3D" id="3.30.830.10">
    <property type="entry name" value="Metalloenzyme, LuxS/M16 peptidase-like"/>
    <property type="match status" value="2"/>
</dbReference>
<evidence type="ECO:0000313" key="5">
    <source>
        <dbReference type="Proteomes" id="UP000001640"/>
    </source>
</evidence>
<dbReference type="Proteomes" id="UP000001640">
    <property type="component" value="Chromosome 1"/>
</dbReference>
<dbReference type="GeneID" id="96901524"/>
<evidence type="ECO:0008006" key="6">
    <source>
        <dbReference type="Google" id="ProtNLM"/>
    </source>
</evidence>
<dbReference type="FunCoup" id="G0V998">
    <property type="interactions" value="487"/>
</dbReference>
<reference key="2">
    <citation type="submission" date="2011-08" db="EMBL/GenBank/DDBJ databases">
        <title>Genome sequence of Naumovozyma castellii.</title>
        <authorList>
            <person name="Gordon J.L."/>
            <person name="Armisen D."/>
            <person name="Proux-Wera E."/>
            <person name="OhEigeartaigh S.S."/>
            <person name="Byrne K.P."/>
            <person name="Wolfe K.H."/>
        </authorList>
    </citation>
    <scope>NUCLEOTIDE SEQUENCE</scope>
    <source>
        <strain>Type strain:CBS 4309</strain>
    </source>
</reference>
<feature type="domain" description="Peptidase M16 N-terminal" evidence="2">
    <location>
        <begin position="110"/>
        <end position="251"/>
    </location>
</feature>
<dbReference type="InterPro" id="IPR050361">
    <property type="entry name" value="MPP/UQCRC_Complex"/>
</dbReference>
<dbReference type="InterPro" id="IPR011765">
    <property type="entry name" value="Pept_M16_N"/>
</dbReference>
<dbReference type="InterPro" id="IPR007863">
    <property type="entry name" value="Peptidase_M16_C"/>
</dbReference>
<dbReference type="STRING" id="1064592.G0V998"/>
<dbReference type="GO" id="GO:0045275">
    <property type="term" value="C:respiratory chain complex III"/>
    <property type="evidence" value="ECO:0007669"/>
    <property type="project" value="EnsemblFungi"/>
</dbReference>
<proteinExistence type="predicted"/>
<gene>
    <name evidence="4" type="primary">NCAS0A14910</name>
    <name evidence="4" type="ordered locus">NCAS_0A14910</name>
</gene>
<dbReference type="EMBL" id="HE576752">
    <property type="protein sequence ID" value="CCC68049.1"/>
    <property type="molecule type" value="Genomic_DNA"/>
</dbReference>
<dbReference type="KEGG" id="ncs:NCAS_0A14910"/>
<dbReference type="GO" id="GO:0004222">
    <property type="term" value="F:metalloendopeptidase activity"/>
    <property type="evidence" value="ECO:0007669"/>
    <property type="project" value="TreeGrafter"/>
</dbReference>
<dbReference type="HOGENOM" id="CLU_009902_4_2_1"/>
<sequence>MVSGTDPPPLGSPTDNNGPTRREQSSAIHVCFAWPWPHLTNTLHYTTLFKHLSRPRAQLKTKLNHTEPMLRTRLAARCAPNIIAKRSMAMAAAVAPVHTQITKLTNGITVATEHDPSATASSIGLVFGSGSTAENPYNNGVSNLSTHLFSKNNNLTKLANENDFQLNSHVARDYQSYMVSSLPGQQGKVFQFLQKNLIEAKLDEPTFNYEKQLCEQQTAIFENTQHATRVMEHLHSTAFQNTPLSLPTRGTVETLQTLTTSDLQYFTQNNFKASNAVVVGTGNIPHEELLQAVEDNLQLAPGEKQVSKTKSTFLGSEVRLRDDTLPKAWISIAVEGEPMNSPNYYTAQVAAQIFGQYNAFEPRSRLQGIKLLDNLQEYGLCDSFDHFNLSYKDSGLWGFSTVTRNVGSIDDLIHFTLKQWNRLTISITNTELARGKSLLKLKLANENSNNVSNLQRANLLGESIVNTGTKHNLQEIFNKIDSITVKDIKAWAGERVWDQDIAIAGTGQIEGLLDYMRIRNDMSMMRW</sequence>